<sequence>MALELLELTLPAPMNVEGEISVHYSYLGDSHLTEPSSEVDERINNLRQELDRILGEHGIPVTSVDGHVVTGPPTGDEPHYHVHVSLRDAIPFSKALDQMRNSTEVLFENYQIDLYGGRIRLQISFRPVIFPTSQFIPLKSAKGHEKQLSACWRKDYRQSDILLRYSFS</sequence>
<name>A0A1L9V7H6_ASPGL</name>
<dbReference type="EMBL" id="KV878914">
    <property type="protein sequence ID" value="OJJ79870.1"/>
    <property type="molecule type" value="Genomic_DNA"/>
</dbReference>
<dbReference type="VEuPathDB" id="FungiDB:ASPGLDRAFT_52101"/>
<reference evidence="2" key="1">
    <citation type="journal article" date="2017" name="Genome Biol.">
        <title>Comparative genomics reveals high biological diversity and specific adaptations in the industrially and medically important fungal genus Aspergillus.</title>
        <authorList>
            <person name="de Vries R.P."/>
            <person name="Riley R."/>
            <person name="Wiebenga A."/>
            <person name="Aguilar-Osorio G."/>
            <person name="Amillis S."/>
            <person name="Uchima C.A."/>
            <person name="Anderluh G."/>
            <person name="Asadollahi M."/>
            <person name="Askin M."/>
            <person name="Barry K."/>
            <person name="Battaglia E."/>
            <person name="Bayram O."/>
            <person name="Benocci T."/>
            <person name="Braus-Stromeyer S.A."/>
            <person name="Caldana C."/>
            <person name="Canovas D."/>
            <person name="Cerqueira G.C."/>
            <person name="Chen F."/>
            <person name="Chen W."/>
            <person name="Choi C."/>
            <person name="Clum A."/>
            <person name="Dos Santos R.A."/>
            <person name="Damasio A.R."/>
            <person name="Diallinas G."/>
            <person name="Emri T."/>
            <person name="Fekete E."/>
            <person name="Flipphi M."/>
            <person name="Freyberg S."/>
            <person name="Gallo A."/>
            <person name="Gournas C."/>
            <person name="Habgood R."/>
            <person name="Hainaut M."/>
            <person name="Harispe M.L."/>
            <person name="Henrissat B."/>
            <person name="Hilden K.S."/>
            <person name="Hope R."/>
            <person name="Hossain A."/>
            <person name="Karabika E."/>
            <person name="Karaffa L."/>
            <person name="Karanyi Z."/>
            <person name="Krasevec N."/>
            <person name="Kuo A."/>
            <person name="Kusch H."/>
            <person name="LaButti K."/>
            <person name="Lagendijk E.L."/>
            <person name="Lapidus A."/>
            <person name="Levasseur A."/>
            <person name="Lindquist E."/>
            <person name="Lipzen A."/>
            <person name="Logrieco A.F."/>
            <person name="MacCabe A."/>
            <person name="Maekelae M.R."/>
            <person name="Malavazi I."/>
            <person name="Melin P."/>
            <person name="Meyer V."/>
            <person name="Mielnichuk N."/>
            <person name="Miskei M."/>
            <person name="Molnar A.P."/>
            <person name="Mule G."/>
            <person name="Ngan C.Y."/>
            <person name="Orejas M."/>
            <person name="Orosz E."/>
            <person name="Ouedraogo J.P."/>
            <person name="Overkamp K.M."/>
            <person name="Park H.-S."/>
            <person name="Perrone G."/>
            <person name="Piumi F."/>
            <person name="Punt P.J."/>
            <person name="Ram A.F."/>
            <person name="Ramon A."/>
            <person name="Rauscher S."/>
            <person name="Record E."/>
            <person name="Riano-Pachon D.M."/>
            <person name="Robert V."/>
            <person name="Roehrig J."/>
            <person name="Ruller R."/>
            <person name="Salamov A."/>
            <person name="Salih N.S."/>
            <person name="Samson R.A."/>
            <person name="Sandor E."/>
            <person name="Sanguinetti M."/>
            <person name="Schuetze T."/>
            <person name="Sepcic K."/>
            <person name="Shelest E."/>
            <person name="Sherlock G."/>
            <person name="Sophianopoulou V."/>
            <person name="Squina F.M."/>
            <person name="Sun H."/>
            <person name="Susca A."/>
            <person name="Todd R.B."/>
            <person name="Tsang A."/>
            <person name="Unkles S.E."/>
            <person name="van de Wiele N."/>
            <person name="van Rossen-Uffink D."/>
            <person name="Oliveira J.V."/>
            <person name="Vesth T.C."/>
            <person name="Visser J."/>
            <person name="Yu J.-H."/>
            <person name="Zhou M."/>
            <person name="Andersen M.R."/>
            <person name="Archer D.B."/>
            <person name="Baker S.E."/>
            <person name="Benoit I."/>
            <person name="Brakhage A.A."/>
            <person name="Braus G.H."/>
            <person name="Fischer R."/>
            <person name="Frisvad J.C."/>
            <person name="Goldman G.H."/>
            <person name="Houbraken J."/>
            <person name="Oakley B."/>
            <person name="Pocsi I."/>
            <person name="Scazzocchio C."/>
            <person name="Seiboth B."/>
            <person name="vanKuyk P.A."/>
            <person name="Wortman J."/>
            <person name="Dyer P.S."/>
            <person name="Grigoriev I.V."/>
        </authorList>
    </citation>
    <scope>NUCLEOTIDE SEQUENCE [LARGE SCALE GENOMIC DNA]</scope>
    <source>
        <strain evidence="2">CBS 516.65</strain>
    </source>
</reference>
<dbReference type="AlphaFoldDB" id="A0A1L9V7H6"/>
<dbReference type="RefSeq" id="XP_022396568.1">
    <property type="nucleotide sequence ID" value="XM_022547671.1"/>
</dbReference>
<keyword evidence="2" id="KW-1185">Reference proteome</keyword>
<evidence type="ECO:0000313" key="2">
    <source>
        <dbReference type="Proteomes" id="UP000184300"/>
    </source>
</evidence>
<protein>
    <submittedName>
        <fullName evidence="1">Uncharacterized protein</fullName>
    </submittedName>
</protein>
<evidence type="ECO:0000313" key="1">
    <source>
        <dbReference type="EMBL" id="OJJ79870.1"/>
    </source>
</evidence>
<dbReference type="Proteomes" id="UP000184300">
    <property type="component" value="Unassembled WGS sequence"/>
</dbReference>
<accession>A0A1L9V7H6</accession>
<organism evidence="1 2">
    <name type="scientific">Aspergillus glaucus CBS 516.65</name>
    <dbReference type="NCBI Taxonomy" id="1160497"/>
    <lineage>
        <taxon>Eukaryota</taxon>
        <taxon>Fungi</taxon>
        <taxon>Dikarya</taxon>
        <taxon>Ascomycota</taxon>
        <taxon>Pezizomycotina</taxon>
        <taxon>Eurotiomycetes</taxon>
        <taxon>Eurotiomycetidae</taxon>
        <taxon>Eurotiales</taxon>
        <taxon>Aspergillaceae</taxon>
        <taxon>Aspergillus</taxon>
        <taxon>Aspergillus subgen. Aspergillus</taxon>
    </lineage>
</organism>
<dbReference type="GeneID" id="34463932"/>
<gene>
    <name evidence="1" type="ORF">ASPGLDRAFT_52101</name>
</gene>
<proteinExistence type="predicted"/>